<dbReference type="KEGG" id="xla:121393699"/>
<dbReference type="Pfam" id="PF09801">
    <property type="entry name" value="SYS1"/>
    <property type="match status" value="1"/>
</dbReference>
<protein>
    <submittedName>
        <fullName evidence="7">Transmembrane protein 244-like isoform X1</fullName>
    </submittedName>
</protein>
<dbReference type="GeneID" id="121393699"/>
<evidence type="ECO:0000256" key="1">
    <source>
        <dbReference type="ARBA" id="ARBA00004141"/>
    </source>
</evidence>
<name>A0A8J1KQ52_XENLA</name>
<feature type="transmembrane region" description="Helical" evidence="5">
    <location>
        <begin position="107"/>
        <end position="127"/>
    </location>
</feature>
<dbReference type="InterPro" id="IPR019185">
    <property type="entry name" value="Integral_membrane_SYS1-rel"/>
</dbReference>
<feature type="transmembrane region" description="Helical" evidence="5">
    <location>
        <begin position="163"/>
        <end position="184"/>
    </location>
</feature>
<comment type="subcellular location">
    <subcellularLocation>
        <location evidence="1">Membrane</location>
        <topology evidence="1">Multi-pass membrane protein</topology>
    </subcellularLocation>
</comment>
<organism evidence="6 7">
    <name type="scientific">Xenopus laevis</name>
    <name type="common">African clawed frog</name>
    <dbReference type="NCBI Taxonomy" id="8355"/>
    <lineage>
        <taxon>Eukaryota</taxon>
        <taxon>Metazoa</taxon>
        <taxon>Chordata</taxon>
        <taxon>Craniata</taxon>
        <taxon>Vertebrata</taxon>
        <taxon>Euteleostomi</taxon>
        <taxon>Amphibia</taxon>
        <taxon>Batrachia</taxon>
        <taxon>Anura</taxon>
        <taxon>Pipoidea</taxon>
        <taxon>Pipidae</taxon>
        <taxon>Xenopodinae</taxon>
        <taxon>Xenopus</taxon>
        <taxon>Xenopus</taxon>
    </lineage>
</organism>
<evidence type="ECO:0000256" key="3">
    <source>
        <dbReference type="ARBA" id="ARBA00022989"/>
    </source>
</evidence>
<evidence type="ECO:0000256" key="5">
    <source>
        <dbReference type="SAM" id="Phobius"/>
    </source>
</evidence>
<dbReference type="GO" id="GO:0016020">
    <property type="term" value="C:membrane"/>
    <property type="evidence" value="ECO:0007669"/>
    <property type="project" value="UniProtKB-SubCell"/>
</dbReference>
<dbReference type="OrthoDB" id="542931at2759"/>
<keyword evidence="4 5" id="KW-0472">Membrane</keyword>
<dbReference type="AlphaFoldDB" id="A0A8J1KQ52"/>
<keyword evidence="3 5" id="KW-1133">Transmembrane helix</keyword>
<reference evidence="7" key="1">
    <citation type="submission" date="2025-08" db="UniProtKB">
        <authorList>
            <consortium name="RefSeq"/>
        </authorList>
    </citation>
    <scope>IDENTIFICATION</scope>
    <source>
        <strain evidence="7">J_2021</strain>
        <tissue evidence="7">Erythrocytes</tissue>
    </source>
</reference>
<proteinExistence type="predicted"/>
<keyword evidence="6" id="KW-1185">Reference proteome</keyword>
<gene>
    <name evidence="7" type="primary">LOC121393699</name>
</gene>
<evidence type="ECO:0000256" key="2">
    <source>
        <dbReference type="ARBA" id="ARBA00022692"/>
    </source>
</evidence>
<feature type="transmembrane region" description="Helical" evidence="5">
    <location>
        <begin position="58"/>
        <end position="86"/>
    </location>
</feature>
<dbReference type="RefSeq" id="XP_041418868.1">
    <property type="nucleotide sequence ID" value="XM_041562934.1"/>
</dbReference>
<evidence type="ECO:0000313" key="7">
    <source>
        <dbReference type="RefSeq" id="XP_041418868.1"/>
    </source>
</evidence>
<dbReference type="Proteomes" id="UP000186698">
    <property type="component" value="Chromosome 5L"/>
</dbReference>
<accession>A0A8J1KQ52</accession>
<sequence>METGARGSRSRKLRVVGGSLETARVLCYCTALIFQLYLSSENVHMALKIKVLETKIVLQNLLICAAVFYTVFYLLHIICFIALGLDSFDELGPFDFKENPSWLNKKYLANLISLEVTFTICGLIFALLVEEWIWDYACTITLIHVIITSLVKMEFPLEAHWWTSLGIGLTAMICEGQILAYLLFRHNFIYPVLDDF</sequence>
<dbReference type="PANTHER" id="PTHR12952:SF1">
    <property type="entry name" value="TRANSMEMBRANE PROTEIN 244"/>
    <property type="match status" value="1"/>
</dbReference>
<dbReference type="PANTHER" id="PTHR12952">
    <property type="entry name" value="SYS1"/>
    <property type="match status" value="1"/>
</dbReference>
<feature type="transmembrane region" description="Helical" evidence="5">
    <location>
        <begin position="133"/>
        <end position="151"/>
    </location>
</feature>
<evidence type="ECO:0000256" key="4">
    <source>
        <dbReference type="ARBA" id="ARBA00023136"/>
    </source>
</evidence>
<keyword evidence="2 5" id="KW-0812">Transmembrane</keyword>
<evidence type="ECO:0000313" key="6">
    <source>
        <dbReference type="Proteomes" id="UP000186698"/>
    </source>
</evidence>